<name>A0A4R3MSU5_9BACI</name>
<dbReference type="Pfam" id="PF12867">
    <property type="entry name" value="DinB_2"/>
    <property type="match status" value="1"/>
</dbReference>
<dbReference type="Proteomes" id="UP000294650">
    <property type="component" value="Unassembled WGS sequence"/>
</dbReference>
<gene>
    <name evidence="2" type="ORF">EDD68_11838</name>
</gene>
<dbReference type="InterPro" id="IPR034660">
    <property type="entry name" value="DinB/YfiT-like"/>
</dbReference>
<dbReference type="OrthoDB" id="2642002at2"/>
<evidence type="ECO:0000259" key="1">
    <source>
        <dbReference type="Pfam" id="PF12867"/>
    </source>
</evidence>
<feature type="domain" description="DinB-like" evidence="1">
    <location>
        <begin position="13"/>
        <end position="139"/>
    </location>
</feature>
<reference evidence="2 3" key="1">
    <citation type="submission" date="2019-03" db="EMBL/GenBank/DDBJ databases">
        <title>Genomic Encyclopedia of Type Strains, Phase IV (KMG-IV): sequencing the most valuable type-strain genomes for metagenomic binning, comparative biology and taxonomic classification.</title>
        <authorList>
            <person name="Goeker M."/>
        </authorList>
    </citation>
    <scope>NUCLEOTIDE SEQUENCE [LARGE SCALE GENOMIC DNA]</scope>
    <source>
        <strain evidence="2 3">DSM 25894</strain>
    </source>
</reference>
<dbReference type="InterPro" id="IPR024775">
    <property type="entry name" value="DinB-like"/>
</dbReference>
<sequence>MKAIEVFLHVNDLRNRFFPAYKKLTEEQLEWKTEGYKNNISFLLRHTAQAEDWFLRGVIQQEKMMPRRKRELDTRDKLFDYLEWTRENTLSFLESQDISILQETRQLPEGYRGEPIENPTIGWILHRVFQHEVYHLGQVNLMMRLQGIEPPNM</sequence>
<evidence type="ECO:0000313" key="2">
    <source>
        <dbReference type="EMBL" id="TCT19354.1"/>
    </source>
</evidence>
<dbReference type="Gene3D" id="1.20.120.450">
    <property type="entry name" value="dinb family like domain"/>
    <property type="match status" value="1"/>
</dbReference>
<keyword evidence="3" id="KW-1185">Reference proteome</keyword>
<accession>A0A4R3MSU5</accession>
<evidence type="ECO:0000313" key="3">
    <source>
        <dbReference type="Proteomes" id="UP000294650"/>
    </source>
</evidence>
<organism evidence="2 3">
    <name type="scientific">Melghiribacillus thermohalophilus</name>
    <dbReference type="NCBI Taxonomy" id="1324956"/>
    <lineage>
        <taxon>Bacteria</taxon>
        <taxon>Bacillati</taxon>
        <taxon>Bacillota</taxon>
        <taxon>Bacilli</taxon>
        <taxon>Bacillales</taxon>
        <taxon>Bacillaceae</taxon>
        <taxon>Melghiribacillus</taxon>
    </lineage>
</organism>
<protein>
    <submittedName>
        <fullName evidence="2">Putative damage-inducible protein DinB</fullName>
    </submittedName>
</protein>
<dbReference type="SUPFAM" id="SSF109854">
    <property type="entry name" value="DinB/YfiT-like putative metalloenzymes"/>
    <property type="match status" value="1"/>
</dbReference>
<dbReference type="EMBL" id="SMAN01000018">
    <property type="protein sequence ID" value="TCT19354.1"/>
    <property type="molecule type" value="Genomic_DNA"/>
</dbReference>
<dbReference type="RefSeq" id="WP_132372459.1">
    <property type="nucleotide sequence ID" value="NZ_SMAN01000018.1"/>
</dbReference>
<dbReference type="AlphaFoldDB" id="A0A4R3MSU5"/>
<proteinExistence type="predicted"/>
<comment type="caution">
    <text evidence="2">The sequence shown here is derived from an EMBL/GenBank/DDBJ whole genome shotgun (WGS) entry which is preliminary data.</text>
</comment>